<evidence type="ECO:0000313" key="6">
    <source>
        <dbReference type="Proteomes" id="UP000032748"/>
    </source>
</evidence>
<reference evidence="5 6" key="1">
    <citation type="journal article" date="2015" name="Mol. Plant Microbe Interact.">
        <title>Comparative Genomic Analysis of Pseudomonas chlororaphis PCL1606 Reveals New Insight into Antifungal Compounds Involved in Biocontrol.</title>
        <authorList>
            <person name="Calderon C.E."/>
            <person name="Ramos C."/>
            <person name="de Vicente A."/>
            <person name="Cazorla F.M."/>
        </authorList>
    </citation>
    <scope>NUCLEOTIDE SEQUENCE [LARGE SCALE GENOMIC DNA]</scope>
    <source>
        <strain evidence="5 6">PCL1606</strain>
    </source>
</reference>
<evidence type="ECO:0000313" key="5">
    <source>
        <dbReference type="EMBL" id="AKA22514.1"/>
    </source>
</evidence>
<proteinExistence type="inferred from homology"/>
<evidence type="ECO:0000256" key="3">
    <source>
        <dbReference type="ARBA" id="ARBA00038054"/>
    </source>
</evidence>
<dbReference type="InterPro" id="IPR002563">
    <property type="entry name" value="Flavin_Rdtase-like_dom"/>
</dbReference>
<dbReference type="PANTHER" id="PTHR43567">
    <property type="entry name" value="FLAVOREDOXIN-RELATED-RELATED"/>
    <property type="match status" value="1"/>
</dbReference>
<dbReference type="GO" id="GO:0010181">
    <property type="term" value="F:FMN binding"/>
    <property type="evidence" value="ECO:0007669"/>
    <property type="project" value="InterPro"/>
</dbReference>
<organism evidence="5 6">
    <name type="scientific">Pseudomonas chlororaphis</name>
    <dbReference type="NCBI Taxonomy" id="587753"/>
    <lineage>
        <taxon>Bacteria</taxon>
        <taxon>Pseudomonadati</taxon>
        <taxon>Pseudomonadota</taxon>
        <taxon>Gammaproteobacteria</taxon>
        <taxon>Pseudomonadales</taxon>
        <taxon>Pseudomonadaceae</taxon>
        <taxon>Pseudomonas</taxon>
    </lineage>
</organism>
<dbReference type="AlphaFoldDB" id="A0A0D5XUZ2"/>
<evidence type="ECO:0000256" key="1">
    <source>
        <dbReference type="ARBA" id="ARBA00001917"/>
    </source>
</evidence>
<comment type="cofactor">
    <cofactor evidence="1">
        <name>FMN</name>
        <dbReference type="ChEBI" id="CHEBI:58210"/>
    </cofactor>
</comment>
<dbReference type="Pfam" id="PF01613">
    <property type="entry name" value="Flavin_Reduct"/>
    <property type="match status" value="1"/>
</dbReference>
<dbReference type="RefSeq" id="WP_045881255.1">
    <property type="nucleotide sequence ID" value="NZ_CP011110.1"/>
</dbReference>
<dbReference type="PATRIC" id="fig|587753.10.peg.1051"/>
<accession>A0A0D5XUZ2</accession>
<dbReference type="EMBL" id="CP011110">
    <property type="protein sequence ID" value="AKA22514.1"/>
    <property type="molecule type" value="Genomic_DNA"/>
</dbReference>
<protein>
    <submittedName>
        <fullName evidence="5">Flavin reductase</fullName>
    </submittedName>
</protein>
<dbReference type="SMART" id="SM00903">
    <property type="entry name" value="Flavin_Reduct"/>
    <property type="match status" value="1"/>
</dbReference>
<gene>
    <name evidence="5" type="ORF">PCL1606_10590</name>
</gene>
<dbReference type="SUPFAM" id="SSF50475">
    <property type="entry name" value="FMN-binding split barrel"/>
    <property type="match status" value="1"/>
</dbReference>
<dbReference type="OrthoDB" id="9792436at2"/>
<evidence type="ECO:0000256" key="2">
    <source>
        <dbReference type="ARBA" id="ARBA00022630"/>
    </source>
</evidence>
<name>A0A0D5XUZ2_9PSED</name>
<keyword evidence="2" id="KW-0285">Flavoprotein</keyword>
<comment type="similarity">
    <text evidence="3">Belongs to the flavoredoxin family.</text>
</comment>
<dbReference type="Gene3D" id="2.30.110.10">
    <property type="entry name" value="Electron Transport, Fmn-binding Protein, Chain A"/>
    <property type="match status" value="1"/>
</dbReference>
<dbReference type="KEGG" id="pcz:PCL1606_10590"/>
<dbReference type="InterPro" id="IPR012349">
    <property type="entry name" value="Split_barrel_FMN-bd"/>
</dbReference>
<evidence type="ECO:0000259" key="4">
    <source>
        <dbReference type="SMART" id="SM00903"/>
    </source>
</evidence>
<dbReference type="GO" id="GO:0016646">
    <property type="term" value="F:oxidoreductase activity, acting on the CH-NH group of donors, NAD or NADP as acceptor"/>
    <property type="evidence" value="ECO:0007669"/>
    <property type="project" value="UniProtKB-ARBA"/>
</dbReference>
<sequence>MSASHRRPVSLAKAYRLLNHGPTVLVSAAHGGQRNIMAAAWAMPLDFEPPKVAVVLDKVTWTRQLLEASGTFVLNVPCAAQADIVQTVGSTSGLELSREKGRDKFELYGLPTFAGELIDAPLLDGCVAWLECRLLPEPLNHERYDLFLGEVIAAQADDRVFSEGRWHFTGHDALRTLHHVAGGHFLTIGDAVDGKTLPGLS</sequence>
<feature type="domain" description="Flavin reductase like" evidence="4">
    <location>
        <begin position="16"/>
        <end position="168"/>
    </location>
</feature>
<dbReference type="PANTHER" id="PTHR43567:SF1">
    <property type="entry name" value="FLAVOREDOXIN"/>
    <property type="match status" value="1"/>
</dbReference>
<dbReference type="InterPro" id="IPR052174">
    <property type="entry name" value="Flavoredoxin"/>
</dbReference>
<dbReference type="Proteomes" id="UP000032748">
    <property type="component" value="Chromosome"/>
</dbReference>